<comment type="subcellular location">
    <subcellularLocation>
        <location evidence="1">Cell membrane</location>
        <topology evidence="1">Single-pass type I membrane protein</topology>
    </subcellularLocation>
</comment>
<sequence length="701" mass="77359">MHRPKSPSLSAVVNSGGRASRKRRAAEGGRRSRQVLSTQRRGGQDCTADTPVGVDPDRYLSSAHCLRLHDIWYNVNAVQVPRLRHSLQLQVYVKRELPDGTQRWGDVTAGRIIALGTDSMHHMEKNQSLVATYSGKVLRRENQVIPAVTDKMLLIPQMTGSERTKSEYPQLQGPGEYLLVSRTLVDMSGKSCDKIGATYSTFALQKDRCERPRGSCLNNQPIQLWERDKRSGGALRFRLTDYGTPHEDAIEVNRASGEYLLLMKHTYPYTSYVDVEVDADDIGILRTGMHAQITNVYTKSGEQLTLVTTVITNTGLVSSTFSVQIASCTHKVPNSKRITFNLAPQNQVTINITLNHGSEIIRDKIVCSALVRNSEDKMVAARRIHAYPHDRCVCVWFCLCACAAERYACTPMSLSHYRSSGFLGSIPSLYKSRLPFIAEIVLDVELVLITLTILGLLLGSLKALAGILFPDSIGLFGLAMCNDKPRKIDHYYEQELRHFPVEYDRQGYPVHPLTKTPTVRRMSGSLLFCLNLTWFFYIPLSCWYWVRKSRGCLPAPCARALCCCPELEGSPRSQGGRRSLLPSEQGGIPSDMSEYRAQSYGGTSTQDIALDQYRQSRDHLRSSSNSSLGSSISRTGTPATRTSANSLSRTSLSSPSGTGRRSGSARSLGRASASSPARSSGSLSASASRRLNQTQGSSSGK</sequence>
<dbReference type="Pfam" id="PF10699">
    <property type="entry name" value="HAP2-GCS1"/>
    <property type="match status" value="1"/>
</dbReference>
<feature type="domain" description="Generative cell specific-1/HAP2" evidence="13">
    <location>
        <begin position="40"/>
        <end position="385"/>
    </location>
</feature>
<evidence type="ECO:0000256" key="3">
    <source>
        <dbReference type="ARBA" id="ARBA00022475"/>
    </source>
</evidence>
<evidence type="ECO:0000256" key="12">
    <source>
        <dbReference type="SAM" id="Phobius"/>
    </source>
</evidence>
<evidence type="ECO:0000256" key="6">
    <source>
        <dbReference type="ARBA" id="ARBA00022989"/>
    </source>
</evidence>
<dbReference type="InterPro" id="IPR040326">
    <property type="entry name" value="HAP2/GCS1"/>
</dbReference>
<feature type="compositionally biased region" description="Low complexity" evidence="11">
    <location>
        <begin position="622"/>
        <end position="692"/>
    </location>
</feature>
<evidence type="ECO:0000256" key="4">
    <source>
        <dbReference type="ARBA" id="ARBA00022692"/>
    </source>
</evidence>
<keyword evidence="6 12" id="KW-1133">Transmembrane helix</keyword>
<keyword evidence="3" id="KW-1003">Cell membrane</keyword>
<keyword evidence="5" id="KW-0732">Signal</keyword>
<dbReference type="Proteomes" id="UP000440578">
    <property type="component" value="Unassembled WGS sequence"/>
</dbReference>
<comment type="caution">
    <text evidence="14">The sequence shown here is derived from an EMBL/GenBank/DDBJ whole genome shotgun (WGS) entry which is preliminary data.</text>
</comment>
<comment type="similarity">
    <text evidence="2">Belongs to the HAP2/GCS1 family.</text>
</comment>
<dbReference type="GO" id="GO:0005886">
    <property type="term" value="C:plasma membrane"/>
    <property type="evidence" value="ECO:0007669"/>
    <property type="project" value="UniProtKB-SubCell"/>
</dbReference>
<proteinExistence type="inferred from homology"/>
<accession>A0A6A4WXL4</accession>
<evidence type="ECO:0000256" key="9">
    <source>
        <dbReference type="ARBA" id="ARBA00023157"/>
    </source>
</evidence>
<evidence type="ECO:0000256" key="11">
    <source>
        <dbReference type="SAM" id="MobiDB-lite"/>
    </source>
</evidence>
<keyword evidence="8 12" id="KW-0472">Membrane</keyword>
<organism evidence="14 15">
    <name type="scientific">Amphibalanus amphitrite</name>
    <name type="common">Striped barnacle</name>
    <name type="synonym">Balanus amphitrite</name>
    <dbReference type="NCBI Taxonomy" id="1232801"/>
    <lineage>
        <taxon>Eukaryota</taxon>
        <taxon>Metazoa</taxon>
        <taxon>Ecdysozoa</taxon>
        <taxon>Arthropoda</taxon>
        <taxon>Crustacea</taxon>
        <taxon>Multicrustacea</taxon>
        <taxon>Cirripedia</taxon>
        <taxon>Thoracica</taxon>
        <taxon>Thoracicalcarea</taxon>
        <taxon>Balanomorpha</taxon>
        <taxon>Balanoidea</taxon>
        <taxon>Balanidae</taxon>
        <taxon>Amphibalaninae</taxon>
        <taxon>Amphibalanus</taxon>
    </lineage>
</organism>
<keyword evidence="10" id="KW-0278">Fertilization</keyword>
<evidence type="ECO:0000256" key="10">
    <source>
        <dbReference type="ARBA" id="ARBA00023279"/>
    </source>
</evidence>
<evidence type="ECO:0000259" key="13">
    <source>
        <dbReference type="Pfam" id="PF10699"/>
    </source>
</evidence>
<evidence type="ECO:0000256" key="5">
    <source>
        <dbReference type="ARBA" id="ARBA00022729"/>
    </source>
</evidence>
<evidence type="ECO:0000313" key="14">
    <source>
        <dbReference type="EMBL" id="KAF0310039.1"/>
    </source>
</evidence>
<evidence type="ECO:0000256" key="1">
    <source>
        <dbReference type="ARBA" id="ARBA00004251"/>
    </source>
</evidence>
<evidence type="ECO:0000256" key="8">
    <source>
        <dbReference type="ARBA" id="ARBA00023136"/>
    </source>
</evidence>
<dbReference type="PANTHER" id="PTHR31764">
    <property type="entry name" value="PROTEIN HAPLESS 2"/>
    <property type="match status" value="1"/>
</dbReference>
<gene>
    <name evidence="14" type="primary">HAP2</name>
    <name evidence="14" type="ORF">FJT64_018888</name>
</gene>
<reference evidence="14 15" key="1">
    <citation type="submission" date="2019-07" db="EMBL/GenBank/DDBJ databases">
        <title>Draft genome assembly of a fouling barnacle, Amphibalanus amphitrite (Darwin, 1854): The first reference genome for Thecostraca.</title>
        <authorList>
            <person name="Kim W."/>
        </authorList>
    </citation>
    <scope>NUCLEOTIDE SEQUENCE [LARGE SCALE GENOMIC DNA]</scope>
    <source>
        <strain evidence="14">SNU_AA5</strain>
        <tissue evidence="14">Soma without cirri and trophi</tissue>
    </source>
</reference>
<feature type="region of interest" description="Disordered" evidence="11">
    <location>
        <begin position="1"/>
        <end position="52"/>
    </location>
</feature>
<keyword evidence="7" id="KW-0446">Lipid-binding</keyword>
<evidence type="ECO:0000256" key="7">
    <source>
        <dbReference type="ARBA" id="ARBA00023121"/>
    </source>
</evidence>
<dbReference type="PANTHER" id="PTHR31764:SF0">
    <property type="entry name" value="GENERATIVE CELL SPECIFIC-1_HAP2 DOMAIN-CONTAINING PROTEIN"/>
    <property type="match status" value="1"/>
</dbReference>
<keyword evidence="9" id="KW-1015">Disulfide bond</keyword>
<feature type="region of interest" description="Disordered" evidence="11">
    <location>
        <begin position="569"/>
        <end position="601"/>
    </location>
</feature>
<keyword evidence="15" id="KW-1185">Reference proteome</keyword>
<feature type="region of interest" description="Disordered" evidence="11">
    <location>
        <begin position="615"/>
        <end position="701"/>
    </location>
</feature>
<protein>
    <submittedName>
        <fullName evidence="14">Hapless 2</fullName>
    </submittedName>
</protein>
<evidence type="ECO:0000313" key="15">
    <source>
        <dbReference type="Proteomes" id="UP000440578"/>
    </source>
</evidence>
<name>A0A6A4WXL4_AMPAM</name>
<dbReference type="GO" id="GO:0008289">
    <property type="term" value="F:lipid binding"/>
    <property type="evidence" value="ECO:0007669"/>
    <property type="project" value="UniProtKB-KW"/>
</dbReference>
<dbReference type="OrthoDB" id="44061at2759"/>
<dbReference type="InterPro" id="IPR018928">
    <property type="entry name" value="HAP2/GCS1_dom"/>
</dbReference>
<evidence type="ECO:0000256" key="2">
    <source>
        <dbReference type="ARBA" id="ARBA00010929"/>
    </source>
</evidence>
<dbReference type="EMBL" id="VIIS01000353">
    <property type="protein sequence ID" value="KAF0310039.1"/>
    <property type="molecule type" value="Genomic_DNA"/>
</dbReference>
<dbReference type="AlphaFoldDB" id="A0A6A4WXL4"/>
<feature type="transmembrane region" description="Helical" evidence="12">
    <location>
        <begin position="525"/>
        <end position="546"/>
    </location>
</feature>
<keyword evidence="4 12" id="KW-0812">Transmembrane</keyword>
<feature type="transmembrane region" description="Helical" evidence="12">
    <location>
        <begin position="436"/>
        <end position="457"/>
    </location>
</feature>
<dbReference type="GO" id="GO:0007338">
    <property type="term" value="P:single fertilization"/>
    <property type="evidence" value="ECO:0007669"/>
    <property type="project" value="UniProtKB-KW"/>
</dbReference>